<proteinExistence type="predicted"/>
<dbReference type="EMBL" id="KV426055">
    <property type="protein sequence ID" value="KZV90177.1"/>
    <property type="molecule type" value="Genomic_DNA"/>
</dbReference>
<feature type="region of interest" description="Disordered" evidence="1">
    <location>
        <begin position="398"/>
        <end position="423"/>
    </location>
</feature>
<feature type="compositionally biased region" description="Polar residues" evidence="1">
    <location>
        <begin position="100"/>
        <end position="115"/>
    </location>
</feature>
<feature type="compositionally biased region" description="Low complexity" evidence="1">
    <location>
        <begin position="127"/>
        <end position="143"/>
    </location>
</feature>
<name>A0A165G9B7_EXIGL</name>
<dbReference type="AlphaFoldDB" id="A0A165G9B7"/>
<gene>
    <name evidence="2" type="ORF">EXIGLDRAFT_127821</name>
</gene>
<feature type="compositionally biased region" description="Basic and acidic residues" evidence="1">
    <location>
        <begin position="268"/>
        <end position="278"/>
    </location>
</feature>
<protein>
    <submittedName>
        <fullName evidence="2">Uncharacterized protein</fullName>
    </submittedName>
</protein>
<evidence type="ECO:0000313" key="2">
    <source>
        <dbReference type="EMBL" id="KZV90177.1"/>
    </source>
</evidence>
<dbReference type="InParanoid" id="A0A165G9B7"/>
<accession>A0A165G9B7</accession>
<feature type="compositionally biased region" description="Low complexity" evidence="1">
    <location>
        <begin position="400"/>
        <end position="423"/>
    </location>
</feature>
<feature type="region of interest" description="Disordered" evidence="1">
    <location>
        <begin position="94"/>
        <end position="299"/>
    </location>
</feature>
<feature type="region of interest" description="Disordered" evidence="1">
    <location>
        <begin position="315"/>
        <end position="353"/>
    </location>
</feature>
<evidence type="ECO:0000313" key="3">
    <source>
        <dbReference type="Proteomes" id="UP000077266"/>
    </source>
</evidence>
<feature type="compositionally biased region" description="Low complexity" evidence="1">
    <location>
        <begin position="319"/>
        <end position="336"/>
    </location>
</feature>
<evidence type="ECO:0000256" key="1">
    <source>
        <dbReference type="SAM" id="MobiDB-lite"/>
    </source>
</evidence>
<reference evidence="2 3" key="1">
    <citation type="journal article" date="2016" name="Mol. Biol. Evol.">
        <title>Comparative Genomics of Early-Diverging Mushroom-Forming Fungi Provides Insights into the Origins of Lignocellulose Decay Capabilities.</title>
        <authorList>
            <person name="Nagy L.G."/>
            <person name="Riley R."/>
            <person name="Tritt A."/>
            <person name="Adam C."/>
            <person name="Daum C."/>
            <person name="Floudas D."/>
            <person name="Sun H."/>
            <person name="Yadav J.S."/>
            <person name="Pangilinan J."/>
            <person name="Larsson K.H."/>
            <person name="Matsuura K."/>
            <person name="Barry K."/>
            <person name="Labutti K."/>
            <person name="Kuo R."/>
            <person name="Ohm R.A."/>
            <person name="Bhattacharya S.S."/>
            <person name="Shirouzu T."/>
            <person name="Yoshinaga Y."/>
            <person name="Martin F.M."/>
            <person name="Grigoriev I.V."/>
            <person name="Hibbett D.S."/>
        </authorList>
    </citation>
    <scope>NUCLEOTIDE SEQUENCE [LARGE SCALE GENOMIC DNA]</scope>
    <source>
        <strain evidence="2 3">HHB12029</strain>
    </source>
</reference>
<organism evidence="2 3">
    <name type="scientific">Exidia glandulosa HHB12029</name>
    <dbReference type="NCBI Taxonomy" id="1314781"/>
    <lineage>
        <taxon>Eukaryota</taxon>
        <taxon>Fungi</taxon>
        <taxon>Dikarya</taxon>
        <taxon>Basidiomycota</taxon>
        <taxon>Agaricomycotina</taxon>
        <taxon>Agaricomycetes</taxon>
        <taxon>Auriculariales</taxon>
        <taxon>Exidiaceae</taxon>
        <taxon>Exidia</taxon>
    </lineage>
</organism>
<keyword evidence="3" id="KW-1185">Reference proteome</keyword>
<sequence length="537" mass="57763">MDRVLQADERWPTTQRRHIETDRRSCRSADHISTLPETALPFIQNSPTLESFRFTLQPKMSFLSPRPGSFAGMTPSDNAFRLIVEIAHLQTSRALKLQKPESSSLAMRRQASSHSSSDEGCGGVPLSTSSSSSATSTSEADTPPSSPPTEQVPSFVFSPHVFSPPDTPRAARRFNFVPDDTGYDSELDGRSAAFKSKHKSPNLNVDRAPRGLGLGLGLGRRRSVRRQNTDAPTPDNSPVPAASPIVQLEHAPTPENSPVPRAAPVMKASRDTSIDRPNRPPNIDLSHMQPRAQPSKKSQMGLGIGIGLPSSVRAKNAGASTSARAVTTPTPAAPRLRPAHVDAPLPSPLELPAPRYVSQPMAVQRPQSSRSVSALLPRATPSPVSLAPPMPPRLLSKFASASPSLCPSSPSSPSDAIPRLSPRLLSPPRACVYPPPPYGRPQAIPPVPPNTPVEQPPRVYLFLPLVPVSSEDEKPWVDKVDTPGLGRDCLIEMMRDALVGVAECRTVRRKEREENPYFARAVVLPGVGAMLGASTPK</sequence>
<dbReference type="Proteomes" id="UP000077266">
    <property type="component" value="Unassembled WGS sequence"/>
</dbReference>